<dbReference type="OrthoDB" id="5517771at2"/>
<dbReference type="Proteomes" id="UP000309215">
    <property type="component" value="Unassembled WGS sequence"/>
</dbReference>
<accession>A0A4U1IVV0</accession>
<organism evidence="1 2">
    <name type="scientific">Polyangium fumosum</name>
    <dbReference type="NCBI Taxonomy" id="889272"/>
    <lineage>
        <taxon>Bacteria</taxon>
        <taxon>Pseudomonadati</taxon>
        <taxon>Myxococcota</taxon>
        <taxon>Polyangia</taxon>
        <taxon>Polyangiales</taxon>
        <taxon>Polyangiaceae</taxon>
        <taxon>Polyangium</taxon>
    </lineage>
</organism>
<keyword evidence="2" id="KW-1185">Reference proteome</keyword>
<reference evidence="1 2" key="1">
    <citation type="submission" date="2019-04" db="EMBL/GenBank/DDBJ databases">
        <authorList>
            <person name="Li Y."/>
            <person name="Wang J."/>
        </authorList>
    </citation>
    <scope>NUCLEOTIDE SEQUENCE [LARGE SCALE GENOMIC DNA]</scope>
    <source>
        <strain evidence="1 2">DSM 14668</strain>
    </source>
</reference>
<comment type="caution">
    <text evidence="1">The sequence shown here is derived from an EMBL/GenBank/DDBJ whole genome shotgun (WGS) entry which is preliminary data.</text>
</comment>
<dbReference type="EMBL" id="SSMQ01000065">
    <property type="protein sequence ID" value="TKC98640.1"/>
    <property type="molecule type" value="Genomic_DNA"/>
</dbReference>
<evidence type="ECO:0000313" key="2">
    <source>
        <dbReference type="Proteomes" id="UP000309215"/>
    </source>
</evidence>
<dbReference type="RefSeq" id="WP_136934469.1">
    <property type="nucleotide sequence ID" value="NZ_SSMQ01000065.1"/>
</dbReference>
<protein>
    <submittedName>
        <fullName evidence="1">Uncharacterized protein</fullName>
    </submittedName>
</protein>
<name>A0A4U1IVV0_9BACT</name>
<gene>
    <name evidence="1" type="ORF">E8A74_40425</name>
</gene>
<dbReference type="PROSITE" id="PS51257">
    <property type="entry name" value="PROKAR_LIPOPROTEIN"/>
    <property type="match status" value="1"/>
</dbReference>
<dbReference type="AlphaFoldDB" id="A0A4U1IVV0"/>
<proteinExistence type="predicted"/>
<sequence>MGRRLVRSRVVLGLGALVIAGCDRTSRVHVEGRIRLPRATDAALVVPLEGAKSVFPVDTSGRFVGTYGARSVPPDHIPLFVHVPGLRPRVLVPGRDFRIEEQDGSLHAAIDLDPAHARPPRPLPLACTNESCTTDLPADAKGCASTVVVLDGTKTTLVAPEHQRGEDGGTHLVAFFPLPRQRARSLVLVSTCGDEAYVSEVATFDGP</sequence>
<evidence type="ECO:0000313" key="1">
    <source>
        <dbReference type="EMBL" id="TKC98640.1"/>
    </source>
</evidence>